<dbReference type="EC" id="3.2.1.8" evidence="5"/>
<dbReference type="Pfam" id="PF00331">
    <property type="entry name" value="Glyco_hydro_10"/>
    <property type="match status" value="1"/>
</dbReference>
<dbReference type="PANTHER" id="PTHR31490:SF90">
    <property type="entry name" value="ENDO-1,4-BETA-XYLANASE A"/>
    <property type="match status" value="1"/>
</dbReference>
<feature type="domain" description="GH10" evidence="6">
    <location>
        <begin position="160"/>
        <end position="517"/>
    </location>
</feature>
<evidence type="ECO:0000256" key="1">
    <source>
        <dbReference type="ARBA" id="ARBA00022801"/>
    </source>
</evidence>
<keyword evidence="4 5" id="KW-0624">Polysaccharide degradation</keyword>
<reference evidence="7" key="1">
    <citation type="submission" date="2012-03" db="EMBL/GenBank/DDBJ databases">
        <title>Functional metagenomics reveals considerable lignocellulase gene clusters in the gut microbiome of a wood-feeding higher termite.</title>
        <authorList>
            <person name="Liu N."/>
        </authorList>
    </citation>
    <scope>NUCLEOTIDE SEQUENCE</scope>
</reference>
<evidence type="ECO:0000256" key="4">
    <source>
        <dbReference type="ARBA" id="ARBA00023326"/>
    </source>
</evidence>
<dbReference type="SUPFAM" id="SSF51445">
    <property type="entry name" value="(Trans)glycosidases"/>
    <property type="match status" value="1"/>
</dbReference>
<dbReference type="AlphaFoldDB" id="A0A806KP46"/>
<dbReference type="PRINTS" id="PR00134">
    <property type="entry name" value="GLHYDRLASE10"/>
</dbReference>
<organism evidence="7">
    <name type="scientific">uncultured bacterium contig00204</name>
    <dbReference type="NCBI Taxonomy" id="1181609"/>
    <lineage>
        <taxon>Bacteria</taxon>
        <taxon>environmental samples</taxon>
    </lineage>
</organism>
<dbReference type="GO" id="GO:0031176">
    <property type="term" value="F:endo-1,4-beta-xylanase activity"/>
    <property type="evidence" value="ECO:0007669"/>
    <property type="project" value="UniProtKB-EC"/>
</dbReference>
<sequence length="518" mass="57977">MKKLLKVFIITVLIMASFVSWNGLSIPSATDAQELVSYNGKTSVLQIKPVSGEFGWALLFFNLSQYVGQTITIEISMQAWLEAPGTVLWQINSPAYPIIAGSMTALPAGQWHSVRGSGQITVESGNVLYLSNNQSGNAQRYFADLAIKINGRAVEVPAADANIPALHTKWPFKTGAAVPGESLLSTSPQYGLLRHFNVLVAENDMKPENIMPSPWTPTGAYRWTATDRLVNYAEANNTAVRGHVLFWHEQTPAAYFQGGGRNGRASIDELYSRMENHVKTVFEKYGGRIGWWDVCNEVVGDNGGPRPNSPYTQIMTDAGKSGMDRYEYVLKAFQWARRYADANGGQNVKLYLTDYGIESRGGKQTEFLRLLDYLIANNAPIDGAGIQGHINYESPGVRDFSSAIDSITAKQRGGKNLTVQVCELDMSLFRGNDSGQTTLSDRELNTRNRQQARRYRELFDMFEQKYNQGKLDMVLIWGLADGHSWLNYFPVRGRTDYPLLFDRNYQPKQAYQELLRGR</sequence>
<dbReference type="InterPro" id="IPR017853">
    <property type="entry name" value="GH"/>
</dbReference>
<keyword evidence="2 5" id="KW-0119">Carbohydrate metabolism</keyword>
<proteinExistence type="inferred from homology"/>
<dbReference type="EMBL" id="JQ844270">
    <property type="protein sequence ID" value="AGS54021.1"/>
    <property type="molecule type" value="Genomic_DNA"/>
</dbReference>
<dbReference type="PROSITE" id="PS51760">
    <property type="entry name" value="GH10_2"/>
    <property type="match status" value="1"/>
</dbReference>
<comment type="catalytic activity">
    <reaction evidence="5">
        <text>Endohydrolysis of (1-&gt;4)-beta-D-xylosidic linkages in xylans.</text>
        <dbReference type="EC" id="3.2.1.8"/>
    </reaction>
</comment>
<keyword evidence="7" id="KW-0858">Xylan degradation</keyword>
<accession>A0A806KP46</accession>
<evidence type="ECO:0000259" key="6">
    <source>
        <dbReference type="PROSITE" id="PS51760"/>
    </source>
</evidence>
<evidence type="ECO:0000256" key="3">
    <source>
        <dbReference type="ARBA" id="ARBA00023295"/>
    </source>
</evidence>
<dbReference type="InterPro" id="IPR001000">
    <property type="entry name" value="GH10_dom"/>
</dbReference>
<comment type="similarity">
    <text evidence="5">Belongs to the glycosyl hydrolase 10 (cellulase F) family.</text>
</comment>
<protein>
    <recommendedName>
        <fullName evidence="5">Beta-xylanase</fullName>
        <ecNumber evidence="5">3.2.1.8</ecNumber>
    </recommendedName>
</protein>
<dbReference type="PANTHER" id="PTHR31490">
    <property type="entry name" value="GLYCOSYL HYDROLASE"/>
    <property type="match status" value="1"/>
</dbReference>
<evidence type="ECO:0000256" key="5">
    <source>
        <dbReference type="RuleBase" id="RU361174"/>
    </source>
</evidence>
<keyword evidence="3 5" id="KW-0326">Glycosidase</keyword>
<evidence type="ECO:0000256" key="2">
    <source>
        <dbReference type="ARBA" id="ARBA00023277"/>
    </source>
</evidence>
<dbReference type="InterPro" id="IPR044846">
    <property type="entry name" value="GH10"/>
</dbReference>
<keyword evidence="1 5" id="KW-0378">Hydrolase</keyword>
<name>A0A806KP46_9BACT</name>
<evidence type="ECO:0000313" key="7">
    <source>
        <dbReference type="EMBL" id="AGS54021.1"/>
    </source>
</evidence>
<dbReference type="Gene3D" id="3.20.20.80">
    <property type="entry name" value="Glycosidases"/>
    <property type="match status" value="1"/>
</dbReference>
<dbReference type="SMART" id="SM00633">
    <property type="entry name" value="Glyco_10"/>
    <property type="match status" value="1"/>
</dbReference>
<dbReference type="GO" id="GO:0045493">
    <property type="term" value="P:xylan catabolic process"/>
    <property type="evidence" value="ECO:0007669"/>
    <property type="project" value="UniProtKB-KW"/>
</dbReference>